<dbReference type="PANTHER" id="PTHR43280">
    <property type="entry name" value="ARAC-FAMILY TRANSCRIPTIONAL REGULATOR"/>
    <property type="match status" value="1"/>
</dbReference>
<dbReference type="PANTHER" id="PTHR43280:SF2">
    <property type="entry name" value="HTH-TYPE TRANSCRIPTIONAL REGULATOR EXSA"/>
    <property type="match status" value="1"/>
</dbReference>
<keyword evidence="2" id="KW-0238">DNA-binding</keyword>
<dbReference type="EMBL" id="JACRUM010000002">
    <property type="protein sequence ID" value="MBC5862787.1"/>
    <property type="molecule type" value="Genomic_DNA"/>
</dbReference>
<dbReference type="SUPFAM" id="SSF46689">
    <property type="entry name" value="Homeodomain-like"/>
    <property type="match status" value="1"/>
</dbReference>
<evidence type="ECO:0000256" key="2">
    <source>
        <dbReference type="ARBA" id="ARBA00023125"/>
    </source>
</evidence>
<dbReference type="Pfam" id="PF09828">
    <property type="entry name" value="ChrB_C"/>
    <property type="match status" value="1"/>
</dbReference>
<dbReference type="Pfam" id="PF12833">
    <property type="entry name" value="HTH_18"/>
    <property type="match status" value="1"/>
</dbReference>
<dbReference type="InterPro" id="IPR018060">
    <property type="entry name" value="HTH_AraC"/>
</dbReference>
<protein>
    <submittedName>
        <fullName evidence="5">Chromate resistance protein</fullName>
    </submittedName>
</protein>
<evidence type="ECO:0000313" key="6">
    <source>
        <dbReference type="Proteomes" id="UP000621670"/>
    </source>
</evidence>
<name>A0ABR7JE53_9FLAO</name>
<dbReference type="PROSITE" id="PS01124">
    <property type="entry name" value="HTH_ARAC_FAMILY_2"/>
    <property type="match status" value="1"/>
</dbReference>
<reference evidence="5 6" key="1">
    <citation type="submission" date="2020-08" db="EMBL/GenBank/DDBJ databases">
        <title>Description of novel Flavobacterium F-400 isolate.</title>
        <authorList>
            <person name="Saticioglu I."/>
            <person name="Duman M."/>
            <person name="Altun S."/>
        </authorList>
    </citation>
    <scope>NUCLEOTIDE SEQUENCE [LARGE SCALE GENOMIC DNA]</scope>
    <source>
        <strain evidence="5 6">F-400</strain>
    </source>
</reference>
<dbReference type="InterPro" id="IPR018062">
    <property type="entry name" value="HTH_AraC-typ_CS"/>
</dbReference>
<evidence type="ECO:0000256" key="1">
    <source>
        <dbReference type="ARBA" id="ARBA00023015"/>
    </source>
</evidence>
<dbReference type="PRINTS" id="PR00032">
    <property type="entry name" value="HTHARAC"/>
</dbReference>
<dbReference type="SMART" id="SM00342">
    <property type="entry name" value="HTH_ARAC"/>
    <property type="match status" value="1"/>
</dbReference>
<comment type="caution">
    <text evidence="5">The sequence shown here is derived from an EMBL/GenBank/DDBJ whole genome shotgun (WGS) entry which is preliminary data.</text>
</comment>
<dbReference type="Gene3D" id="1.10.10.60">
    <property type="entry name" value="Homeodomain-like"/>
    <property type="match status" value="2"/>
</dbReference>
<dbReference type="InterPro" id="IPR020449">
    <property type="entry name" value="Tscrpt_reg_AraC-type_HTH"/>
</dbReference>
<keyword evidence="1" id="KW-0805">Transcription regulation</keyword>
<dbReference type="RefSeq" id="WP_166133982.1">
    <property type="nucleotide sequence ID" value="NZ_JAAOBY010000002.1"/>
</dbReference>
<evidence type="ECO:0000259" key="4">
    <source>
        <dbReference type="PROSITE" id="PS01124"/>
    </source>
</evidence>
<evidence type="ECO:0000313" key="5">
    <source>
        <dbReference type="EMBL" id="MBC5862787.1"/>
    </source>
</evidence>
<keyword evidence="3" id="KW-0804">Transcription</keyword>
<proteinExistence type="predicted"/>
<sequence>MKWITRERPKIDRIACPWLIKKFVDREAEFIYVPYSDVLVKAKELDAIPFDIPDVEFTHYNEHCTFDYIIKKYKIDDPAILIIAGIVRGADTDRHDIAKESAGLWAISAGLSYNITDDYQLLENGMVLYDALYSWAAHLYKQNHLQNSPFENLLHQVYNKFLNNKKSENKKTPSWVKDLKEMIQDQIDTQFTFDLKQISTDLELNPSYLSREFSKYFEDLNFGEYVRKLRIEKAINLIENSTYSLTEIAYMTGFSDQSHFTRIFKLHTGKNPSSYRKKTQKSNPDTKSK</sequence>
<dbReference type="Proteomes" id="UP000621670">
    <property type="component" value="Unassembled WGS sequence"/>
</dbReference>
<organism evidence="5 6">
    <name type="scientific">Flavobacterium turcicum</name>
    <dbReference type="NCBI Taxonomy" id="2764718"/>
    <lineage>
        <taxon>Bacteria</taxon>
        <taxon>Pseudomonadati</taxon>
        <taxon>Bacteroidota</taxon>
        <taxon>Flavobacteriia</taxon>
        <taxon>Flavobacteriales</taxon>
        <taxon>Flavobacteriaceae</taxon>
        <taxon>Flavobacterium</taxon>
    </lineage>
</organism>
<dbReference type="InterPro" id="IPR009057">
    <property type="entry name" value="Homeodomain-like_sf"/>
</dbReference>
<evidence type="ECO:0000256" key="3">
    <source>
        <dbReference type="ARBA" id="ARBA00023163"/>
    </source>
</evidence>
<dbReference type="InterPro" id="IPR018634">
    <property type="entry name" value="ChrB_C"/>
</dbReference>
<feature type="domain" description="HTH araC/xylS-type" evidence="4">
    <location>
        <begin position="177"/>
        <end position="278"/>
    </location>
</feature>
<accession>A0ABR7JE53</accession>
<keyword evidence="6" id="KW-1185">Reference proteome</keyword>
<dbReference type="PROSITE" id="PS00041">
    <property type="entry name" value="HTH_ARAC_FAMILY_1"/>
    <property type="match status" value="1"/>
</dbReference>
<gene>
    <name evidence="5" type="ORF">H8R26_05075</name>
</gene>